<organism evidence="2 3">
    <name type="scientific">Paracoccus suum</name>
    <dbReference type="NCBI Taxonomy" id="2259340"/>
    <lineage>
        <taxon>Bacteria</taxon>
        <taxon>Pseudomonadati</taxon>
        <taxon>Pseudomonadota</taxon>
        <taxon>Alphaproteobacteria</taxon>
        <taxon>Rhodobacterales</taxon>
        <taxon>Paracoccaceae</taxon>
        <taxon>Paracoccus</taxon>
    </lineage>
</organism>
<dbReference type="KEGG" id="pars:DRW48_07680"/>
<feature type="region of interest" description="Disordered" evidence="1">
    <location>
        <begin position="1"/>
        <end position="23"/>
    </location>
</feature>
<sequence>MSDFDIKTQSETTVGTEPKAPPAPLDGAALLDMAISARSLADALQKGLRQVVPRMTLEHLAALRGLADAGAGGQTLGPRREATMFAALADLGLVTMAEKPETAQLTPAGRSALERTDAILSGIAAKMADRPKPMGGRATKVVNQIGRIVRGYLRENPVEGAATKRKARKSE</sequence>
<protein>
    <submittedName>
        <fullName evidence="2">Uncharacterized protein</fullName>
    </submittedName>
</protein>
<evidence type="ECO:0000313" key="2">
    <source>
        <dbReference type="EMBL" id="AXC49586.1"/>
    </source>
</evidence>
<accession>A0A344PJN1</accession>
<keyword evidence="3" id="KW-1185">Reference proteome</keyword>
<dbReference type="RefSeq" id="WP_114075901.1">
    <property type="nucleotide sequence ID" value="NZ_CP030918.1"/>
</dbReference>
<name>A0A344PJN1_9RHOB</name>
<gene>
    <name evidence="2" type="ORF">DRW48_07680</name>
</gene>
<proteinExistence type="predicted"/>
<reference evidence="3" key="1">
    <citation type="submission" date="2018-07" db="EMBL/GenBank/DDBJ databases">
        <title>Genome sequencing of Paracoccus sp. SC2-6.</title>
        <authorList>
            <person name="Heo J."/>
            <person name="Kim S.-J."/>
            <person name="Kwon S.-W."/>
        </authorList>
    </citation>
    <scope>NUCLEOTIDE SEQUENCE [LARGE SCALE GENOMIC DNA]</scope>
    <source>
        <strain evidence="3">SC2-6</strain>
    </source>
</reference>
<dbReference type="Proteomes" id="UP000252023">
    <property type="component" value="Chromosome"/>
</dbReference>
<dbReference type="EMBL" id="CP030918">
    <property type="protein sequence ID" value="AXC49586.1"/>
    <property type="molecule type" value="Genomic_DNA"/>
</dbReference>
<dbReference type="AlphaFoldDB" id="A0A344PJN1"/>
<evidence type="ECO:0000313" key="3">
    <source>
        <dbReference type="Proteomes" id="UP000252023"/>
    </source>
</evidence>
<evidence type="ECO:0000256" key="1">
    <source>
        <dbReference type="SAM" id="MobiDB-lite"/>
    </source>
</evidence>